<evidence type="ECO:0008006" key="3">
    <source>
        <dbReference type="Google" id="ProtNLM"/>
    </source>
</evidence>
<accession>A4BMC4</accession>
<sequence length="45" mass="5232">MAALVEQTLLRFDGSRYRLLAWCVMPNHVHVLIDPLIRLSRIVQS</sequence>
<dbReference type="HOGENOM" id="CLU_3202564_0_0_6"/>
<dbReference type="GO" id="GO:0003677">
    <property type="term" value="F:DNA binding"/>
    <property type="evidence" value="ECO:0007669"/>
    <property type="project" value="InterPro"/>
</dbReference>
<organism evidence="1 2">
    <name type="scientific">Nitrococcus mobilis Nb-231</name>
    <dbReference type="NCBI Taxonomy" id="314278"/>
    <lineage>
        <taxon>Bacteria</taxon>
        <taxon>Pseudomonadati</taxon>
        <taxon>Pseudomonadota</taxon>
        <taxon>Gammaproteobacteria</taxon>
        <taxon>Chromatiales</taxon>
        <taxon>Ectothiorhodospiraceae</taxon>
        <taxon>Nitrococcus</taxon>
    </lineage>
</organism>
<dbReference type="GO" id="GO:0004803">
    <property type="term" value="F:transposase activity"/>
    <property type="evidence" value="ECO:0007669"/>
    <property type="project" value="InterPro"/>
</dbReference>
<dbReference type="eggNOG" id="COG1943">
    <property type="taxonomic scope" value="Bacteria"/>
</dbReference>
<name>A4BMC4_9GAMM</name>
<gene>
    <name evidence="1" type="ORF">NB231_16618</name>
</gene>
<evidence type="ECO:0000313" key="2">
    <source>
        <dbReference type="Proteomes" id="UP000003374"/>
    </source>
</evidence>
<protein>
    <recommendedName>
        <fullName evidence="3">Transposase IS200-like domain-containing protein</fullName>
    </recommendedName>
</protein>
<dbReference type="AlphaFoldDB" id="A4BMC4"/>
<keyword evidence="2" id="KW-1185">Reference proteome</keyword>
<evidence type="ECO:0000313" key="1">
    <source>
        <dbReference type="EMBL" id="EAR23462.1"/>
    </source>
</evidence>
<reference evidence="1 2" key="1">
    <citation type="submission" date="2006-02" db="EMBL/GenBank/DDBJ databases">
        <authorList>
            <person name="Waterbury J."/>
            <person name="Ferriera S."/>
            <person name="Johnson J."/>
            <person name="Kravitz S."/>
            <person name="Halpern A."/>
            <person name="Remington K."/>
            <person name="Beeson K."/>
            <person name="Tran B."/>
            <person name="Rogers Y.-H."/>
            <person name="Friedman R."/>
            <person name="Venter J.C."/>
        </authorList>
    </citation>
    <scope>NUCLEOTIDE SEQUENCE [LARGE SCALE GENOMIC DNA]</scope>
    <source>
        <strain evidence="1 2">Nb-231</strain>
    </source>
</reference>
<comment type="caution">
    <text evidence="1">The sequence shown here is derived from an EMBL/GenBank/DDBJ whole genome shotgun (WGS) entry which is preliminary data.</text>
</comment>
<dbReference type="Proteomes" id="UP000003374">
    <property type="component" value="Unassembled WGS sequence"/>
</dbReference>
<proteinExistence type="predicted"/>
<dbReference type="SUPFAM" id="SSF143422">
    <property type="entry name" value="Transposase IS200-like"/>
    <property type="match status" value="1"/>
</dbReference>
<dbReference type="EMBL" id="AAOF01000001">
    <property type="protein sequence ID" value="EAR23462.1"/>
    <property type="molecule type" value="Genomic_DNA"/>
</dbReference>
<dbReference type="GO" id="GO:0006313">
    <property type="term" value="P:DNA transposition"/>
    <property type="evidence" value="ECO:0007669"/>
    <property type="project" value="InterPro"/>
</dbReference>
<dbReference type="InterPro" id="IPR036515">
    <property type="entry name" value="Transposase_17_sf"/>
</dbReference>
<dbReference type="STRING" id="314278.NB231_16618"/>
<dbReference type="Gene3D" id="3.30.70.1290">
    <property type="entry name" value="Transposase IS200-like"/>
    <property type="match status" value="1"/>
</dbReference>